<dbReference type="InterPro" id="IPR000210">
    <property type="entry name" value="BTB/POZ_dom"/>
</dbReference>
<dbReference type="ExpressionAtlas" id="Q2L3T3">
    <property type="expression patterns" value="baseline"/>
</dbReference>
<dbReference type="Gene3D" id="3.30.710.10">
    <property type="entry name" value="Potassium Channel Kv1.1, Chain A"/>
    <property type="match status" value="1"/>
</dbReference>
<dbReference type="SUPFAM" id="SSF54695">
    <property type="entry name" value="POZ domain"/>
    <property type="match status" value="1"/>
</dbReference>
<dbReference type="PROSITE" id="PS50097">
    <property type="entry name" value="BTB"/>
    <property type="match status" value="1"/>
</dbReference>
<evidence type="ECO:0000313" key="4">
    <source>
        <dbReference type="EMBL" id="CAJ19367.1"/>
    </source>
</evidence>
<comment type="pathway">
    <text evidence="1">Protein modification; protein ubiquitination.</text>
</comment>
<dbReference type="PANTHER" id="PTHR46672">
    <property type="entry name" value="OS08G0495500 PROTEIN-RELATED"/>
    <property type="match status" value="1"/>
</dbReference>
<dbReference type="PANTHER" id="PTHR46672:SF4">
    <property type="entry name" value="OS08G0495500 PROTEIN"/>
    <property type="match status" value="1"/>
</dbReference>
<dbReference type="InterPro" id="IPR011333">
    <property type="entry name" value="SKP1/BTB/POZ_sf"/>
</dbReference>
<evidence type="ECO:0000259" key="3">
    <source>
        <dbReference type="PROSITE" id="PS50097"/>
    </source>
</evidence>
<dbReference type="SMART" id="SM00225">
    <property type="entry name" value="BTB"/>
    <property type="match status" value="1"/>
</dbReference>
<protein>
    <submittedName>
        <fullName evidence="4">POZ domain protein</fullName>
    </submittedName>
</protein>
<name>Q2L3T3_WHEAT</name>
<dbReference type="Pfam" id="PF00651">
    <property type="entry name" value="BTB"/>
    <property type="match status" value="1"/>
</dbReference>
<evidence type="ECO:0000256" key="1">
    <source>
        <dbReference type="ARBA" id="ARBA00004906"/>
    </source>
</evidence>
<evidence type="ECO:0000256" key="2">
    <source>
        <dbReference type="SAM" id="MobiDB-lite"/>
    </source>
</evidence>
<feature type="compositionally biased region" description="Polar residues" evidence="2">
    <location>
        <begin position="223"/>
        <end position="234"/>
    </location>
</feature>
<accession>Q2L3T3</accession>
<organism evidence="4">
    <name type="scientific">Triticum aestivum</name>
    <name type="common">Wheat</name>
    <dbReference type="NCBI Taxonomy" id="4565"/>
    <lineage>
        <taxon>Eukaryota</taxon>
        <taxon>Viridiplantae</taxon>
        <taxon>Streptophyta</taxon>
        <taxon>Embryophyta</taxon>
        <taxon>Tracheophyta</taxon>
        <taxon>Spermatophyta</taxon>
        <taxon>Magnoliopsida</taxon>
        <taxon>Liliopsida</taxon>
        <taxon>Poales</taxon>
        <taxon>Poaceae</taxon>
        <taxon>BOP clade</taxon>
        <taxon>Pooideae</taxon>
        <taxon>Triticodae</taxon>
        <taxon>Triticeae</taxon>
        <taxon>Triticinae</taxon>
        <taxon>Triticum</taxon>
    </lineage>
</organism>
<feature type="region of interest" description="Disordered" evidence="2">
    <location>
        <begin position="189"/>
        <end position="275"/>
    </location>
</feature>
<gene>
    <name evidence="4" type="primary">pdp-1D</name>
</gene>
<dbReference type="EMBL" id="AM050686">
    <property type="protein sequence ID" value="CAJ19367.1"/>
    <property type="molecule type" value="Genomic_DNA"/>
</dbReference>
<proteinExistence type="predicted"/>
<feature type="domain" description="BTB" evidence="3">
    <location>
        <begin position="23"/>
        <end position="82"/>
    </location>
</feature>
<reference evidence="4" key="1">
    <citation type="journal article" date="2006" name="Nature">
        <title>Molecular characterization of Ph1 as a major chromosome pairing locus in polyploid wheat.</title>
        <authorList>
            <person name="Griffiths S."/>
            <person name="Sharp R."/>
            <person name="Foote T.N."/>
            <person name="Bertin I."/>
            <person name="Wanous M."/>
            <person name="Reader S."/>
            <person name="Colas I."/>
            <person name="Moore G."/>
        </authorList>
    </citation>
    <scope>NUCLEOTIDE SEQUENCE</scope>
</reference>
<dbReference type="InterPro" id="IPR044714">
    <property type="entry name" value="AtSIBP1-like"/>
</dbReference>
<dbReference type="AlphaFoldDB" id="Q2L3T3"/>
<sequence>MRTASVEQAQSGVARMLREGILTDITVNAAGGSMRAHRAVLAARSPVFLSMFSHNLREKELSTVDISDMSIGACKALVRYLYGDARSEWELLEHRSELVAAGDKYGIANLKKACEESLREDVGVENMLDRLQMAHTYSLPALKRTCVRLLVDFGKMYEIPEDFEAFMAAADQDLADEIRSTAILRGRKLAAKEKKPAAKKTRRPKSTPGKASGSSIPARRSKVPTSTPKLDASNTAAGKRGRRRKSTSSQDPDGGAPDKRARRLNVRLAGDEWAK</sequence>